<keyword evidence="2" id="KW-1133">Transmembrane helix</keyword>
<comment type="caution">
    <text evidence="4">The sequence shown here is derived from an EMBL/GenBank/DDBJ whole genome shotgun (WGS) entry which is preliminary data.</text>
</comment>
<keyword evidence="5" id="KW-1185">Reference proteome</keyword>
<sequence length="631" mass="67680">MSDVRRARVLRALVTVVLTTLLVPVLPAASLVPVISVPSNSVLPASAPEPVLLSQGRPAVSSSLENASFPARQAVDGNPQTRWSSGFSDPQWLRVDLGRSTVVRRVEIDWEVSHSTAYSIEVSADGEIWAPQWSTDAADGGTDVITIEATGRFVRMYSTARVGTAGNSIWEMRVYGDPAPKKEEPEPTPSKKPAADPRPKSSEPKAEPSASAPAASAPAPSSSPSLVPERTGPPGSVLYYVVGKEPDGTVEKLNDIAERFLGDRDRWPEIAELTEGHRQPDGKFMTDPRTLTAGWVLKMPKDASGEELKFAPLPGFEKKSAKPSASPPASAEPTVEVAGIDEAASFGPISPAWYAIGAGLVLAALVWLAIWLLRRRKRQEPFDDSLLRTDTSAAWTVDRSLRVLMAACERDGLELPGITGVFIEGSSLRLRLTNPAAPAPEPWAVSEDGQSWAAPLAKLQSGMASDGSTARFARLVNVGMSETGRVLVDFASARGVISLDGPTRARHEVLRRWLGELTGNPWSDDPRVVMVGNGLPQPEQVEHLAGIEQVTPELEVGEGGVLVLSQAPSAAQQDMLAARFASPEFTWVVIVLGSAPSARWRFTAGDDGWLRSGFLPDVRYDEQTAVRRGGE</sequence>
<dbReference type="Proteomes" id="UP001597479">
    <property type="component" value="Unassembled WGS sequence"/>
</dbReference>
<proteinExistence type="predicted"/>
<protein>
    <submittedName>
        <fullName evidence="4">Discoidin domain-containing protein</fullName>
    </submittedName>
</protein>
<evidence type="ECO:0000256" key="1">
    <source>
        <dbReference type="SAM" id="MobiDB-lite"/>
    </source>
</evidence>
<feature type="transmembrane region" description="Helical" evidence="2">
    <location>
        <begin position="352"/>
        <end position="373"/>
    </location>
</feature>
<dbReference type="InterPro" id="IPR000421">
    <property type="entry name" value="FA58C"/>
</dbReference>
<feature type="domain" description="F5/8 type C" evidence="3">
    <location>
        <begin position="45"/>
        <end position="177"/>
    </location>
</feature>
<organism evidence="4 5">
    <name type="scientific">Promicromonospora vindobonensis</name>
    <dbReference type="NCBI Taxonomy" id="195748"/>
    <lineage>
        <taxon>Bacteria</taxon>
        <taxon>Bacillati</taxon>
        <taxon>Actinomycetota</taxon>
        <taxon>Actinomycetes</taxon>
        <taxon>Micrococcales</taxon>
        <taxon>Promicromonosporaceae</taxon>
        <taxon>Promicromonospora</taxon>
    </lineage>
</organism>
<evidence type="ECO:0000256" key="2">
    <source>
        <dbReference type="SAM" id="Phobius"/>
    </source>
</evidence>
<dbReference type="Gene3D" id="2.60.120.260">
    <property type="entry name" value="Galactose-binding domain-like"/>
    <property type="match status" value="1"/>
</dbReference>
<feature type="region of interest" description="Disordered" evidence="1">
    <location>
        <begin position="177"/>
        <end position="232"/>
    </location>
</feature>
<name>A0ABW5VKK7_9MICO</name>
<keyword evidence="2" id="KW-0812">Transmembrane</keyword>
<keyword evidence="2" id="KW-0472">Membrane</keyword>
<feature type="compositionally biased region" description="Low complexity" evidence="1">
    <location>
        <begin position="207"/>
        <end position="225"/>
    </location>
</feature>
<reference evidence="5" key="1">
    <citation type="journal article" date="2019" name="Int. J. Syst. Evol. Microbiol.">
        <title>The Global Catalogue of Microorganisms (GCM) 10K type strain sequencing project: providing services to taxonomists for standard genome sequencing and annotation.</title>
        <authorList>
            <consortium name="The Broad Institute Genomics Platform"/>
            <consortium name="The Broad Institute Genome Sequencing Center for Infectious Disease"/>
            <person name="Wu L."/>
            <person name="Ma J."/>
        </authorList>
    </citation>
    <scope>NUCLEOTIDE SEQUENCE [LARGE SCALE GENOMIC DNA]</scope>
    <source>
        <strain evidence="5">CCM 7044</strain>
    </source>
</reference>
<dbReference type="RefSeq" id="WP_377179702.1">
    <property type="nucleotide sequence ID" value="NZ_JBHUOG010000001.1"/>
</dbReference>
<dbReference type="InterPro" id="IPR008979">
    <property type="entry name" value="Galactose-bd-like_sf"/>
</dbReference>
<gene>
    <name evidence="4" type="ORF">ACFS27_01690</name>
</gene>
<evidence type="ECO:0000313" key="5">
    <source>
        <dbReference type="Proteomes" id="UP001597479"/>
    </source>
</evidence>
<evidence type="ECO:0000313" key="4">
    <source>
        <dbReference type="EMBL" id="MFD2792252.1"/>
    </source>
</evidence>
<evidence type="ECO:0000259" key="3">
    <source>
        <dbReference type="PROSITE" id="PS50022"/>
    </source>
</evidence>
<dbReference type="SUPFAM" id="SSF49785">
    <property type="entry name" value="Galactose-binding domain-like"/>
    <property type="match status" value="1"/>
</dbReference>
<dbReference type="Pfam" id="PF00754">
    <property type="entry name" value="F5_F8_type_C"/>
    <property type="match status" value="1"/>
</dbReference>
<feature type="compositionally biased region" description="Basic and acidic residues" evidence="1">
    <location>
        <begin position="193"/>
        <end position="206"/>
    </location>
</feature>
<accession>A0ABW5VKK7</accession>
<dbReference type="PROSITE" id="PS50022">
    <property type="entry name" value="FA58C_3"/>
    <property type="match status" value="1"/>
</dbReference>
<dbReference type="EMBL" id="JBHUOG010000001">
    <property type="protein sequence ID" value="MFD2792252.1"/>
    <property type="molecule type" value="Genomic_DNA"/>
</dbReference>